<comment type="caution">
    <text evidence="2">The sequence shown here is derived from an EMBL/GenBank/DDBJ whole genome shotgun (WGS) entry which is preliminary data.</text>
</comment>
<gene>
    <name evidence="2" type="ORF">SDC9_89064</name>
</gene>
<keyword evidence="1" id="KW-1133">Transmembrane helix</keyword>
<protein>
    <submittedName>
        <fullName evidence="2">Uncharacterized protein</fullName>
    </submittedName>
</protein>
<keyword evidence="1" id="KW-0812">Transmembrane</keyword>
<sequence length="73" mass="8855">MEVDHILGLFLEYLLNTLTMDLCLIYKLHHLLALLELQLYLYLYFLIYLINQYTLSLAELDYFLLMANPYYKL</sequence>
<keyword evidence="1" id="KW-0472">Membrane</keyword>
<dbReference type="EMBL" id="VSSQ01009717">
    <property type="protein sequence ID" value="MPM42399.1"/>
    <property type="molecule type" value="Genomic_DNA"/>
</dbReference>
<accession>A0A644ZN74</accession>
<reference evidence="2" key="1">
    <citation type="submission" date="2019-08" db="EMBL/GenBank/DDBJ databases">
        <authorList>
            <person name="Kucharzyk K."/>
            <person name="Murdoch R.W."/>
            <person name="Higgins S."/>
            <person name="Loffler F."/>
        </authorList>
    </citation>
    <scope>NUCLEOTIDE SEQUENCE</scope>
</reference>
<name>A0A644ZN74_9ZZZZ</name>
<organism evidence="2">
    <name type="scientific">bioreactor metagenome</name>
    <dbReference type="NCBI Taxonomy" id="1076179"/>
    <lineage>
        <taxon>unclassified sequences</taxon>
        <taxon>metagenomes</taxon>
        <taxon>ecological metagenomes</taxon>
    </lineage>
</organism>
<feature type="transmembrane region" description="Helical" evidence="1">
    <location>
        <begin position="31"/>
        <end position="50"/>
    </location>
</feature>
<evidence type="ECO:0000313" key="2">
    <source>
        <dbReference type="EMBL" id="MPM42399.1"/>
    </source>
</evidence>
<evidence type="ECO:0000256" key="1">
    <source>
        <dbReference type="SAM" id="Phobius"/>
    </source>
</evidence>
<proteinExistence type="predicted"/>
<dbReference type="AlphaFoldDB" id="A0A644ZN74"/>